<dbReference type="AlphaFoldDB" id="A0A8B6RYU3"/>
<sequence length="225" mass="24686">MNQIFIIVSLLISFFSCSIIETAMGKREKDPTDDLKILGLAQIALVPPCKIGVVTESAVWLNPGHAHYYTSPYIGKLIDGTNFCLGYSLSDRSGVFATFDYPEPGNYKIQIFNEIEGPSRRTIGGIFKQDIETLTSIQFNNFQEKLLLIPFDYQSPFDTLPPVCVATRGIGQSVCIDTASTENLKRSLFLTSFNTSSGGYTVTCKGSGCPTGPDNKGRIVITKEK</sequence>
<name>A0A8B6RYU3_9LEPT</name>
<gene>
    <name evidence="1" type="ORF">DLM78_08500</name>
</gene>
<dbReference type="EMBL" id="QHCS01000002">
    <property type="protein sequence ID" value="RHX86802.1"/>
    <property type="molecule type" value="Genomic_DNA"/>
</dbReference>
<dbReference type="Proteomes" id="UP000266669">
    <property type="component" value="Unassembled WGS sequence"/>
</dbReference>
<evidence type="ECO:0000313" key="2">
    <source>
        <dbReference type="Proteomes" id="UP000266669"/>
    </source>
</evidence>
<protein>
    <submittedName>
        <fullName evidence="1">Uncharacterized protein</fullName>
    </submittedName>
</protein>
<accession>A0A8B6RYU3</accession>
<proteinExistence type="predicted"/>
<comment type="caution">
    <text evidence="1">The sequence shown here is derived from an EMBL/GenBank/DDBJ whole genome shotgun (WGS) entry which is preliminary data.</text>
</comment>
<dbReference type="RefSeq" id="WP_118982341.1">
    <property type="nucleotide sequence ID" value="NZ_QHCS01000002.1"/>
</dbReference>
<reference evidence="2" key="1">
    <citation type="submission" date="2018-05" db="EMBL/GenBank/DDBJ databases">
        <title>Leptospira yasudae sp. nov. and Leptospira stimsonii sp. nov., two pathogenic species of the genus Leptospira isolated from environmental sources.</title>
        <authorList>
            <person name="Casanovas-Massana A."/>
            <person name="Hamond C."/>
            <person name="Santos L.A."/>
            <person name="Hacker K.P."/>
            <person name="Balassiano I."/>
            <person name="Medeiros M.A."/>
            <person name="Reis M.G."/>
            <person name="Ko A.I."/>
            <person name="Wunder E.A."/>
        </authorList>
    </citation>
    <scope>NUCLEOTIDE SEQUENCE [LARGE SCALE GENOMIC DNA]</scope>
    <source>
        <strain evidence="2">AMB6-RJ</strain>
    </source>
</reference>
<evidence type="ECO:0000313" key="1">
    <source>
        <dbReference type="EMBL" id="RHX86802.1"/>
    </source>
</evidence>
<organism evidence="1 2">
    <name type="scientific">Leptospira stimsonii</name>
    <dbReference type="NCBI Taxonomy" id="2202203"/>
    <lineage>
        <taxon>Bacteria</taxon>
        <taxon>Pseudomonadati</taxon>
        <taxon>Spirochaetota</taxon>
        <taxon>Spirochaetia</taxon>
        <taxon>Leptospirales</taxon>
        <taxon>Leptospiraceae</taxon>
        <taxon>Leptospira</taxon>
    </lineage>
</organism>